<evidence type="ECO:0000313" key="1">
    <source>
        <dbReference type="EMBL" id="KAK9739106.1"/>
    </source>
</evidence>
<dbReference type="EMBL" id="JASPKY010000078">
    <property type="protein sequence ID" value="KAK9739106.1"/>
    <property type="molecule type" value="Genomic_DNA"/>
</dbReference>
<accession>A0AAW1LZ88</accession>
<dbReference type="Proteomes" id="UP001458880">
    <property type="component" value="Unassembled WGS sequence"/>
</dbReference>
<sequence>MKTNDVRYMNEISYMKTNDVRYMNEISYVNVRYAITKSYRIRGYKNSLKCKRVLPVKVSRLNPCVVFACDNRSDPVIHSQIRKRSWQNLIDGLQHFQSCLCPEIWLILRST</sequence>
<keyword evidence="2" id="KW-1185">Reference proteome</keyword>
<protein>
    <submittedName>
        <fullName evidence="1">Uncharacterized protein</fullName>
    </submittedName>
</protein>
<dbReference type="AlphaFoldDB" id="A0AAW1LZ88"/>
<organism evidence="1 2">
    <name type="scientific">Popillia japonica</name>
    <name type="common">Japanese beetle</name>
    <dbReference type="NCBI Taxonomy" id="7064"/>
    <lineage>
        <taxon>Eukaryota</taxon>
        <taxon>Metazoa</taxon>
        <taxon>Ecdysozoa</taxon>
        <taxon>Arthropoda</taxon>
        <taxon>Hexapoda</taxon>
        <taxon>Insecta</taxon>
        <taxon>Pterygota</taxon>
        <taxon>Neoptera</taxon>
        <taxon>Endopterygota</taxon>
        <taxon>Coleoptera</taxon>
        <taxon>Polyphaga</taxon>
        <taxon>Scarabaeiformia</taxon>
        <taxon>Scarabaeidae</taxon>
        <taxon>Rutelinae</taxon>
        <taxon>Popillia</taxon>
    </lineage>
</organism>
<gene>
    <name evidence="1" type="ORF">QE152_g9246</name>
</gene>
<evidence type="ECO:0000313" key="2">
    <source>
        <dbReference type="Proteomes" id="UP001458880"/>
    </source>
</evidence>
<comment type="caution">
    <text evidence="1">The sequence shown here is derived from an EMBL/GenBank/DDBJ whole genome shotgun (WGS) entry which is preliminary data.</text>
</comment>
<name>A0AAW1LZ88_POPJA</name>
<reference evidence="1 2" key="1">
    <citation type="journal article" date="2024" name="BMC Genomics">
        <title>De novo assembly and annotation of Popillia japonica's genome with initial clues to its potential as an invasive pest.</title>
        <authorList>
            <person name="Cucini C."/>
            <person name="Boschi S."/>
            <person name="Funari R."/>
            <person name="Cardaioli E."/>
            <person name="Iannotti N."/>
            <person name="Marturano G."/>
            <person name="Paoli F."/>
            <person name="Bruttini M."/>
            <person name="Carapelli A."/>
            <person name="Frati F."/>
            <person name="Nardi F."/>
        </authorList>
    </citation>
    <scope>NUCLEOTIDE SEQUENCE [LARGE SCALE GENOMIC DNA]</scope>
    <source>
        <strain evidence="1">DMR45628</strain>
    </source>
</reference>
<proteinExistence type="predicted"/>